<dbReference type="GO" id="GO:0008237">
    <property type="term" value="F:metallopeptidase activity"/>
    <property type="evidence" value="ECO:0007669"/>
    <property type="project" value="UniProtKB-KW"/>
</dbReference>
<feature type="non-terminal residue" evidence="1">
    <location>
        <position position="1"/>
    </location>
</feature>
<reference evidence="1" key="1">
    <citation type="submission" date="2007-03" db="EMBL/GenBank/DDBJ databases">
        <title>Genes from the basidiomycete Nidula niveotomentosa.</title>
        <authorList>
            <person name="Taupp D.E."/>
        </authorList>
    </citation>
    <scope>NUCLEOTIDE SEQUENCE</scope>
</reference>
<evidence type="ECO:0000313" key="1">
    <source>
        <dbReference type="EMBL" id="CAM82762.1"/>
    </source>
</evidence>
<dbReference type="Gene3D" id="3.40.390.10">
    <property type="entry name" value="Collagenase (Catalytic Domain)"/>
    <property type="match status" value="1"/>
</dbReference>
<organism evidence="1">
    <name type="scientific">Nidula niveotomentosa</name>
    <dbReference type="NCBI Taxonomy" id="380643"/>
    <lineage>
        <taxon>Eukaryota</taxon>
        <taxon>Fungi</taxon>
        <taxon>Dikarya</taxon>
        <taxon>Basidiomycota</taxon>
        <taxon>Agaricomycotina</taxon>
        <taxon>Agaricomycetes</taxon>
        <taxon>Agaricomycetidae</taxon>
        <taxon>Agaricales</taxon>
        <taxon>Agaricineae</taxon>
        <taxon>Nidulariaceae</taxon>
        <taxon>Nidula</taxon>
    </lineage>
</organism>
<keyword evidence="1" id="KW-0378">Hydrolase</keyword>
<keyword evidence="1" id="KW-0482">Metalloprotease</keyword>
<name>A4HQN4_9AGAR</name>
<dbReference type="EC" id="3.4.24.-" evidence="1"/>
<accession>A4HQN4</accession>
<protein>
    <submittedName>
        <fullName evidence="1">Putative metalloprotease</fullName>
        <ecNumber evidence="1">3.4.24.-</ecNumber>
    </submittedName>
</protein>
<gene>
    <name evidence="1" type="primary">mp</name>
</gene>
<proteinExistence type="evidence at transcript level"/>
<keyword evidence="1" id="KW-0645">Protease</keyword>
<dbReference type="EMBL" id="AM497803">
    <property type="protein sequence ID" value="CAM82762.1"/>
    <property type="molecule type" value="mRNA"/>
</dbReference>
<feature type="non-terminal residue" evidence="1">
    <location>
        <position position="175"/>
    </location>
</feature>
<dbReference type="GO" id="GO:0006508">
    <property type="term" value="P:proteolysis"/>
    <property type="evidence" value="ECO:0007669"/>
    <property type="project" value="UniProtKB-KW"/>
</dbReference>
<sequence>RPPGQVPLHLGNRIESGVVGRACGTHVTEEDKILTRRAIDSVKVARQLDDPFEPMTFDVYWNVVSANNTYEGGWIPDSQIEAQMKVLNDDYNATGVSWRFVNTTRIMSADRFQNVAHTEREPIMKRLFRKGNARALNIFTIGFNSTTKTLGYTSLPKDYASNPWDDGIVPRPRPR</sequence>
<dbReference type="AlphaFoldDB" id="A4HQN4"/>
<dbReference type="InterPro" id="IPR024079">
    <property type="entry name" value="MetalloPept_cat_dom_sf"/>
</dbReference>